<dbReference type="AlphaFoldDB" id="U4TKX1"/>
<dbReference type="EMBL" id="KI271606">
    <property type="protein sequence ID" value="ERL64035.1"/>
    <property type="molecule type" value="Genomic_DNA"/>
</dbReference>
<keyword evidence="3" id="KW-1185">Reference proteome</keyword>
<gene>
    <name evidence="2" type="ORF">L248_1682</name>
</gene>
<keyword evidence="1" id="KW-1133">Transmembrane helix</keyword>
<evidence type="ECO:0000256" key="1">
    <source>
        <dbReference type="SAM" id="Phobius"/>
    </source>
</evidence>
<evidence type="ECO:0000313" key="3">
    <source>
        <dbReference type="Proteomes" id="UP000030647"/>
    </source>
</evidence>
<evidence type="ECO:0000313" key="2">
    <source>
        <dbReference type="EMBL" id="ERL64035.1"/>
    </source>
</evidence>
<dbReference type="eggNOG" id="ENOG5030KMR">
    <property type="taxonomic scope" value="Bacteria"/>
</dbReference>
<organism evidence="2 3">
    <name type="scientific">Schleiferilactobacillus shenzhenensis LY-73</name>
    <dbReference type="NCBI Taxonomy" id="1231336"/>
    <lineage>
        <taxon>Bacteria</taxon>
        <taxon>Bacillati</taxon>
        <taxon>Bacillota</taxon>
        <taxon>Bacilli</taxon>
        <taxon>Lactobacillales</taxon>
        <taxon>Lactobacillaceae</taxon>
        <taxon>Schleiferilactobacillus</taxon>
    </lineage>
</organism>
<dbReference type="STRING" id="1231336.L248_1682"/>
<accession>U4TKX1</accession>
<dbReference type="Proteomes" id="UP000030647">
    <property type="component" value="Unassembled WGS sequence"/>
</dbReference>
<protein>
    <recommendedName>
        <fullName evidence="4">DUF3310 domain-containing protein</fullName>
    </recommendedName>
</protein>
<keyword evidence="1" id="KW-0812">Transmembrane</keyword>
<feature type="transmembrane region" description="Helical" evidence="1">
    <location>
        <begin position="20"/>
        <end position="43"/>
    </location>
</feature>
<dbReference type="OrthoDB" id="1684418at2"/>
<dbReference type="RefSeq" id="WP_022530688.1">
    <property type="nucleotide sequence ID" value="NZ_KI271606.1"/>
</dbReference>
<keyword evidence="1" id="KW-0472">Membrane</keyword>
<proteinExistence type="predicted"/>
<dbReference type="Pfam" id="PF11753">
    <property type="entry name" value="DUF3310"/>
    <property type="match status" value="1"/>
</dbReference>
<evidence type="ECO:0008006" key="4">
    <source>
        <dbReference type="Google" id="ProtNLM"/>
    </source>
</evidence>
<sequence>MTDKNIRPDYYRHGTVDVIAVLYLLFGDTARVFLVGNIIKYIVRYRDKNGMEDLIKARTYLDRLIEEEGKQK</sequence>
<dbReference type="InterPro" id="IPR021739">
    <property type="entry name" value="SaV-like"/>
</dbReference>
<name>U4TKX1_9LACO</name>
<dbReference type="HOGENOM" id="CLU_145435_5_2_9"/>
<reference evidence="3" key="1">
    <citation type="journal article" date="2013" name="Genome Announc.">
        <title>Whole-Genome Sequencing of Lactobacillus shenzhenensis Strain LY-73T.</title>
        <authorList>
            <person name="Lin Z."/>
            <person name="Liu Z."/>
            <person name="Yang R."/>
            <person name="Zou Y."/>
            <person name="Wan D."/>
            <person name="Chen J."/>
            <person name="Guo M."/>
            <person name="Zhao J."/>
            <person name="Fang C."/>
            <person name="Yang R."/>
            <person name="Liu F."/>
        </authorList>
    </citation>
    <scope>NUCLEOTIDE SEQUENCE [LARGE SCALE GENOMIC DNA]</scope>
    <source>
        <strain evidence="3">LY-73</strain>
    </source>
</reference>